<dbReference type="SMART" id="SM00418">
    <property type="entry name" value="HTH_ARSR"/>
    <property type="match status" value="1"/>
</dbReference>
<dbReference type="RefSeq" id="WP_380715380.1">
    <property type="nucleotide sequence ID" value="NZ_JBHSGI010000002.1"/>
</dbReference>
<dbReference type="InterPro" id="IPR036388">
    <property type="entry name" value="WH-like_DNA-bd_sf"/>
</dbReference>
<gene>
    <name evidence="2" type="ORF">ACFO5X_01975</name>
</gene>
<dbReference type="Proteomes" id="UP001595973">
    <property type="component" value="Unassembled WGS sequence"/>
</dbReference>
<dbReference type="NCBIfam" id="NF033788">
    <property type="entry name" value="HTH_metalloreg"/>
    <property type="match status" value="1"/>
</dbReference>
<comment type="caution">
    <text evidence="2">The sequence shown here is derived from an EMBL/GenBank/DDBJ whole genome shotgun (WGS) entry which is preliminary data.</text>
</comment>
<dbReference type="PROSITE" id="PS50987">
    <property type="entry name" value="HTH_ARSR_2"/>
    <property type="match status" value="1"/>
</dbReference>
<keyword evidence="3" id="KW-1185">Reference proteome</keyword>
<dbReference type="Gene3D" id="1.10.10.10">
    <property type="entry name" value="Winged helix-like DNA-binding domain superfamily/Winged helix DNA-binding domain"/>
    <property type="match status" value="1"/>
</dbReference>
<protein>
    <submittedName>
        <fullName evidence="2">ArsR/SmtB family transcription factor</fullName>
    </submittedName>
</protein>
<dbReference type="PANTHER" id="PTHR38600">
    <property type="entry name" value="TRANSCRIPTIONAL REGULATORY PROTEIN"/>
    <property type="match status" value="1"/>
</dbReference>
<proteinExistence type="predicted"/>
<name>A0ABV9KB81_9RHOB</name>
<dbReference type="PRINTS" id="PR00778">
    <property type="entry name" value="HTHARSR"/>
</dbReference>
<evidence type="ECO:0000313" key="2">
    <source>
        <dbReference type="EMBL" id="MFC4667309.1"/>
    </source>
</evidence>
<dbReference type="SUPFAM" id="SSF46785">
    <property type="entry name" value="Winged helix' DNA-binding domain"/>
    <property type="match status" value="1"/>
</dbReference>
<dbReference type="EMBL" id="JBHSGI010000002">
    <property type="protein sequence ID" value="MFC4667309.1"/>
    <property type="molecule type" value="Genomic_DNA"/>
</dbReference>
<accession>A0ABV9KB81</accession>
<evidence type="ECO:0000313" key="3">
    <source>
        <dbReference type="Proteomes" id="UP001595973"/>
    </source>
</evidence>
<dbReference type="InterPro" id="IPR001845">
    <property type="entry name" value="HTH_ArsR_DNA-bd_dom"/>
</dbReference>
<feature type="domain" description="HTH arsR-type" evidence="1">
    <location>
        <begin position="2"/>
        <end position="97"/>
    </location>
</feature>
<dbReference type="Pfam" id="PF12840">
    <property type="entry name" value="HTH_20"/>
    <property type="match status" value="1"/>
</dbReference>
<dbReference type="InterPro" id="IPR011991">
    <property type="entry name" value="ArsR-like_HTH"/>
</dbReference>
<dbReference type="InterPro" id="IPR036390">
    <property type="entry name" value="WH_DNA-bd_sf"/>
</dbReference>
<dbReference type="PANTHER" id="PTHR38600:SF2">
    <property type="entry name" value="SLL0088 PROTEIN"/>
    <property type="match status" value="1"/>
</dbReference>
<reference evidence="3" key="1">
    <citation type="journal article" date="2019" name="Int. J. Syst. Evol. Microbiol.">
        <title>The Global Catalogue of Microorganisms (GCM) 10K type strain sequencing project: providing services to taxonomists for standard genome sequencing and annotation.</title>
        <authorList>
            <consortium name="The Broad Institute Genomics Platform"/>
            <consortium name="The Broad Institute Genome Sequencing Center for Infectious Disease"/>
            <person name="Wu L."/>
            <person name="Ma J."/>
        </authorList>
    </citation>
    <scope>NUCLEOTIDE SEQUENCE [LARGE SCALE GENOMIC DNA]</scope>
    <source>
        <strain evidence="3">CGMCC 4.7283</strain>
    </source>
</reference>
<sequence>MVERYDESRLTAILKATADPTRRALLTILVQDGPARVTDLAGRFDMSLNAVSKHIKILEGAGLVSRRTEWREHLIVPEMEPLKAVDAWFAQLRATWDMRLDRLTALMEQETKQ</sequence>
<evidence type="ECO:0000259" key="1">
    <source>
        <dbReference type="PROSITE" id="PS50987"/>
    </source>
</evidence>
<dbReference type="CDD" id="cd00090">
    <property type="entry name" value="HTH_ARSR"/>
    <property type="match status" value="1"/>
</dbReference>
<organism evidence="2 3">
    <name type="scientific">Seohaeicola nanhaiensis</name>
    <dbReference type="NCBI Taxonomy" id="1387282"/>
    <lineage>
        <taxon>Bacteria</taxon>
        <taxon>Pseudomonadati</taxon>
        <taxon>Pseudomonadota</taxon>
        <taxon>Alphaproteobacteria</taxon>
        <taxon>Rhodobacterales</taxon>
        <taxon>Roseobacteraceae</taxon>
        <taxon>Seohaeicola</taxon>
    </lineage>
</organism>